<dbReference type="EMBL" id="BNCQ01000008">
    <property type="protein sequence ID" value="GIM00966.1"/>
    <property type="molecule type" value="Genomic_DNA"/>
</dbReference>
<reference evidence="3" key="1">
    <citation type="journal article" date="2021" name="Proc. Natl. Acad. Sci. U.S.A.">
        <title>Three genomes in the algal genus Volvox reveal the fate of a haploid sex-determining region after a transition to homothallism.</title>
        <authorList>
            <person name="Yamamoto K."/>
            <person name="Hamaji T."/>
            <person name="Kawai-Toyooka H."/>
            <person name="Matsuzaki R."/>
            <person name="Takahashi F."/>
            <person name="Nishimura Y."/>
            <person name="Kawachi M."/>
            <person name="Noguchi H."/>
            <person name="Minakuchi Y."/>
            <person name="Umen J.G."/>
            <person name="Toyoda A."/>
            <person name="Nozaki H."/>
        </authorList>
    </citation>
    <scope>NUCLEOTIDE SEQUENCE</scope>
    <source>
        <strain evidence="3">NIES-3785</strain>
    </source>
</reference>
<evidence type="ECO:0000259" key="2">
    <source>
        <dbReference type="Pfam" id="PF12499"/>
    </source>
</evidence>
<feature type="compositionally biased region" description="Pro residues" evidence="1">
    <location>
        <begin position="169"/>
        <end position="191"/>
    </location>
</feature>
<dbReference type="AlphaFoldDB" id="A0A8J4LKC6"/>
<sequence>MPILCTSSLQRQEHVTQPARCFAITHDATILPHTHTHTHTHTSYILFPTYNDLISLSPVPGLSCRRSISQVTVNGAPAAELPEFMWYGAAGGKALYRLGGLGLRAADAAVTRICFRLGGTCPTMQELCGEDDGLCSFAAVDDSNACCPVGLLGNLPIATAGLWSALSSTPPPPPPPSPWQPPPPSPRPPSAPSQQQRSTVYAGSVAATAPTPNELPK</sequence>
<dbReference type="InterPro" id="IPR024616">
    <property type="entry name" value="Pherophorin"/>
</dbReference>
<name>A0A8J4LKC6_9CHLO</name>
<proteinExistence type="predicted"/>
<evidence type="ECO:0000256" key="1">
    <source>
        <dbReference type="SAM" id="MobiDB-lite"/>
    </source>
</evidence>
<gene>
    <name evidence="3" type="ORF">Vretimale_5847</name>
</gene>
<accession>A0A8J4LKC6</accession>
<dbReference type="Proteomes" id="UP000722791">
    <property type="component" value="Unassembled WGS sequence"/>
</dbReference>
<feature type="region of interest" description="Disordered" evidence="1">
    <location>
        <begin position="166"/>
        <end position="217"/>
    </location>
</feature>
<feature type="domain" description="Pherophorin" evidence="2">
    <location>
        <begin position="62"/>
        <end position="148"/>
    </location>
</feature>
<organism evidence="3 4">
    <name type="scientific">Volvox reticuliferus</name>
    <dbReference type="NCBI Taxonomy" id="1737510"/>
    <lineage>
        <taxon>Eukaryota</taxon>
        <taxon>Viridiplantae</taxon>
        <taxon>Chlorophyta</taxon>
        <taxon>core chlorophytes</taxon>
        <taxon>Chlorophyceae</taxon>
        <taxon>CS clade</taxon>
        <taxon>Chlamydomonadales</taxon>
        <taxon>Volvocaceae</taxon>
        <taxon>Volvox</taxon>
    </lineage>
</organism>
<evidence type="ECO:0000313" key="4">
    <source>
        <dbReference type="Proteomes" id="UP000722791"/>
    </source>
</evidence>
<comment type="caution">
    <text evidence="3">The sequence shown here is derived from an EMBL/GenBank/DDBJ whole genome shotgun (WGS) entry which is preliminary data.</text>
</comment>
<dbReference type="Pfam" id="PF12499">
    <property type="entry name" value="DUF3707"/>
    <property type="match status" value="1"/>
</dbReference>
<protein>
    <recommendedName>
        <fullName evidence="2">Pherophorin domain-containing protein</fullName>
    </recommendedName>
</protein>
<evidence type="ECO:0000313" key="3">
    <source>
        <dbReference type="EMBL" id="GIM00966.1"/>
    </source>
</evidence>